<feature type="region of interest" description="Disordered" evidence="1">
    <location>
        <begin position="43"/>
        <end position="197"/>
    </location>
</feature>
<dbReference type="AlphaFoldDB" id="A0A4Y7IKP8"/>
<keyword evidence="3" id="KW-1185">Reference proteome</keyword>
<reference evidence="2 3" key="1">
    <citation type="journal article" date="2018" name="Science">
        <title>The opium poppy genome and morphinan production.</title>
        <authorList>
            <person name="Guo L."/>
            <person name="Winzer T."/>
            <person name="Yang X."/>
            <person name="Li Y."/>
            <person name="Ning Z."/>
            <person name="He Z."/>
            <person name="Teodor R."/>
            <person name="Lu Y."/>
            <person name="Bowser T.A."/>
            <person name="Graham I.A."/>
            <person name="Ye K."/>
        </authorList>
    </citation>
    <scope>NUCLEOTIDE SEQUENCE [LARGE SCALE GENOMIC DNA]</scope>
    <source>
        <strain evidence="3">cv. HN1</strain>
        <tissue evidence="2">Leaves</tissue>
    </source>
</reference>
<feature type="compositionally biased region" description="Gly residues" evidence="1">
    <location>
        <begin position="100"/>
        <end position="114"/>
    </location>
</feature>
<dbReference type="EMBL" id="CM010716">
    <property type="protein sequence ID" value="RZC49287.1"/>
    <property type="molecule type" value="Genomic_DNA"/>
</dbReference>
<protein>
    <submittedName>
        <fullName evidence="2">Uncharacterized protein</fullName>
    </submittedName>
</protein>
<feature type="compositionally biased region" description="Acidic residues" evidence="1">
    <location>
        <begin position="119"/>
        <end position="170"/>
    </location>
</feature>
<feature type="non-terminal residue" evidence="2">
    <location>
        <position position="1"/>
    </location>
</feature>
<feature type="region of interest" description="Disordered" evidence="1">
    <location>
        <begin position="343"/>
        <end position="403"/>
    </location>
</feature>
<dbReference type="Gramene" id="RZC49287">
    <property type="protein sequence ID" value="RZC49287"/>
    <property type="gene ID" value="C5167_017714"/>
</dbReference>
<proteinExistence type="predicted"/>
<evidence type="ECO:0000313" key="3">
    <source>
        <dbReference type="Proteomes" id="UP000316621"/>
    </source>
</evidence>
<organism evidence="2 3">
    <name type="scientific">Papaver somniferum</name>
    <name type="common">Opium poppy</name>
    <dbReference type="NCBI Taxonomy" id="3469"/>
    <lineage>
        <taxon>Eukaryota</taxon>
        <taxon>Viridiplantae</taxon>
        <taxon>Streptophyta</taxon>
        <taxon>Embryophyta</taxon>
        <taxon>Tracheophyta</taxon>
        <taxon>Spermatophyta</taxon>
        <taxon>Magnoliopsida</taxon>
        <taxon>Ranunculales</taxon>
        <taxon>Papaveraceae</taxon>
        <taxon>Papaveroideae</taxon>
        <taxon>Papaver</taxon>
    </lineage>
</organism>
<gene>
    <name evidence="2" type="ORF">C5167_017714</name>
</gene>
<dbReference type="Proteomes" id="UP000316621">
    <property type="component" value="Chromosome 2"/>
</dbReference>
<evidence type="ECO:0000256" key="1">
    <source>
        <dbReference type="SAM" id="MobiDB-lite"/>
    </source>
</evidence>
<name>A0A4Y7IKP8_PAPSO</name>
<accession>A0A4Y7IKP8</accession>
<feature type="compositionally biased region" description="Low complexity" evidence="1">
    <location>
        <begin position="373"/>
        <end position="394"/>
    </location>
</feature>
<evidence type="ECO:0000313" key="2">
    <source>
        <dbReference type="EMBL" id="RZC49287.1"/>
    </source>
</evidence>
<sequence>NKNKKDKNVLVTPPSRLPRNQKCLNAGLLRGKKLSEVALIIRQPREPCADSSRSSSSSSAVISTTPSDEEEEVTKHEEIPLVGEYNAYDDEEDGDQSNVGHGGNGGDGGDGLNGGNEVAEIEEEGDQGNDDQGNDDDEDVNGGSSSDEEDDEDDGNDGSSGDDDDEEIQEDVAQPPQPKPKEKVLNKPSARHIPPMRLQLTRLPGGKARGEPKDGGKVLFEYDSSWTRTINETIADKKALVVAYEPEPKTEHWNNRHLGTSRVEISWWEHVNEGHEPTLEMTLLFLSLWERVKIFMKSFCCEDDKGEVIETEQSHMYVEYFQHIENPQAKKMFVDLEKQCKRTRRTTSQLTQERAQKGDGDDQGSGEEGGSQRGSPGQGPSKKNRTSSSQGSQRGRCRGGSSG</sequence>
<feature type="region of interest" description="Disordered" evidence="1">
    <location>
        <begin position="1"/>
        <end position="24"/>
    </location>
</feature>